<keyword evidence="6" id="KW-0804">Transcription</keyword>
<feature type="region of interest" description="Disordered" evidence="8">
    <location>
        <begin position="66"/>
        <end position="155"/>
    </location>
</feature>
<dbReference type="InterPro" id="IPR051763">
    <property type="entry name" value="Copper_Homeo_Regul"/>
</dbReference>
<keyword evidence="11" id="KW-1185">Reference proteome</keyword>
<evidence type="ECO:0000256" key="7">
    <source>
        <dbReference type="ARBA" id="ARBA00023242"/>
    </source>
</evidence>
<dbReference type="Pfam" id="PF00649">
    <property type="entry name" value="Copper-fist"/>
    <property type="match status" value="1"/>
</dbReference>
<dbReference type="EMBL" id="KZ679009">
    <property type="protein sequence ID" value="PSS22535.1"/>
    <property type="molecule type" value="Genomic_DNA"/>
</dbReference>
<name>A0A2T3B6Y9_AMORE</name>
<dbReference type="PROSITE" id="PS50073">
    <property type="entry name" value="COPPER_FIST_2"/>
    <property type="match status" value="1"/>
</dbReference>
<dbReference type="GO" id="GO:0000981">
    <property type="term" value="F:DNA-binding transcription factor activity, RNA polymerase II-specific"/>
    <property type="evidence" value="ECO:0007669"/>
    <property type="project" value="TreeGrafter"/>
</dbReference>
<proteinExistence type="predicted"/>
<protein>
    <recommendedName>
        <fullName evidence="9">Copper-fist domain-containing protein</fullName>
    </recommendedName>
</protein>
<evidence type="ECO:0000256" key="3">
    <source>
        <dbReference type="ARBA" id="ARBA00022833"/>
    </source>
</evidence>
<evidence type="ECO:0000256" key="2">
    <source>
        <dbReference type="ARBA" id="ARBA00022723"/>
    </source>
</evidence>
<feature type="domain" description="Copper-fist" evidence="9">
    <location>
        <begin position="1"/>
        <end position="40"/>
    </location>
</feature>
<keyword evidence="5" id="KW-0805">Transcription regulation</keyword>
<evidence type="ECO:0000256" key="4">
    <source>
        <dbReference type="ARBA" id="ARBA00023008"/>
    </source>
</evidence>
<dbReference type="Proteomes" id="UP000241818">
    <property type="component" value="Unassembled WGS sequence"/>
</dbReference>
<sequence length="170" mass="18415">MPIINGIKYSCEPCIRGHRATSCAHPDRILVEVRKPGRPLQSCGHKLDTCVCGRLAEAFKIGDILPKPANQHPVKEPGLVIEASTNPRSGPSSGKSKPRRTDQSKVAKRTKTKPTSGQVTNHARLQEEIHQSELLSTVSPSSYSMEGRKGLEDVSIAANVPSSWRDSVSA</sequence>
<evidence type="ECO:0000256" key="1">
    <source>
        <dbReference type="ARBA" id="ARBA00004123"/>
    </source>
</evidence>
<keyword evidence="4" id="KW-0186">Copper</keyword>
<dbReference type="GO" id="GO:0006878">
    <property type="term" value="P:intracellular copper ion homeostasis"/>
    <property type="evidence" value="ECO:0007669"/>
    <property type="project" value="TreeGrafter"/>
</dbReference>
<dbReference type="GO" id="GO:0045944">
    <property type="term" value="P:positive regulation of transcription by RNA polymerase II"/>
    <property type="evidence" value="ECO:0007669"/>
    <property type="project" value="TreeGrafter"/>
</dbReference>
<evidence type="ECO:0000313" key="11">
    <source>
        <dbReference type="Proteomes" id="UP000241818"/>
    </source>
</evidence>
<evidence type="ECO:0000313" key="10">
    <source>
        <dbReference type="EMBL" id="PSS22535.1"/>
    </source>
</evidence>
<dbReference type="SUPFAM" id="SSF57879">
    <property type="entry name" value="Zinc domain conserved in yeast copper-regulated transcription factors"/>
    <property type="match status" value="1"/>
</dbReference>
<dbReference type="GO" id="GO:0005507">
    <property type="term" value="F:copper ion binding"/>
    <property type="evidence" value="ECO:0007669"/>
    <property type="project" value="InterPro"/>
</dbReference>
<evidence type="ECO:0000256" key="5">
    <source>
        <dbReference type="ARBA" id="ARBA00023015"/>
    </source>
</evidence>
<dbReference type="PANTHER" id="PTHR28088:SF9">
    <property type="entry name" value="TRANSCRIPTION FACTOR GRISEA, PUTATIVE (AFU_ORTHOLOGUE AFUA_1G13190)-RELATED"/>
    <property type="match status" value="1"/>
</dbReference>
<evidence type="ECO:0000256" key="6">
    <source>
        <dbReference type="ARBA" id="ARBA00023163"/>
    </source>
</evidence>
<dbReference type="GO" id="GO:0006879">
    <property type="term" value="P:intracellular iron ion homeostasis"/>
    <property type="evidence" value="ECO:0007669"/>
    <property type="project" value="TreeGrafter"/>
</dbReference>
<evidence type="ECO:0000256" key="8">
    <source>
        <dbReference type="SAM" id="MobiDB-lite"/>
    </source>
</evidence>
<dbReference type="GeneID" id="36572825"/>
<feature type="compositionally biased region" description="Polar residues" evidence="8">
    <location>
        <begin position="133"/>
        <end position="144"/>
    </location>
</feature>
<feature type="compositionally biased region" description="Polar residues" evidence="8">
    <location>
        <begin position="113"/>
        <end position="123"/>
    </location>
</feature>
<dbReference type="AlphaFoldDB" id="A0A2T3B6Y9"/>
<keyword evidence="3" id="KW-0862">Zinc</keyword>
<dbReference type="STRING" id="857342.A0A2T3B6Y9"/>
<accession>A0A2T3B6Y9</accession>
<dbReference type="RefSeq" id="XP_024722690.1">
    <property type="nucleotide sequence ID" value="XM_024864744.1"/>
</dbReference>
<gene>
    <name evidence="10" type="ORF">M430DRAFT_226855</name>
</gene>
<evidence type="ECO:0000259" key="9">
    <source>
        <dbReference type="PROSITE" id="PS50073"/>
    </source>
</evidence>
<dbReference type="InterPro" id="IPR036395">
    <property type="entry name" value="Cu_fist_DNA-bd_dom_sf"/>
</dbReference>
<dbReference type="SMART" id="SM00412">
    <property type="entry name" value="Cu_FIST"/>
    <property type="match status" value="1"/>
</dbReference>
<comment type="subcellular location">
    <subcellularLocation>
        <location evidence="1">Nucleus</location>
    </subcellularLocation>
</comment>
<dbReference type="InterPro" id="IPR001083">
    <property type="entry name" value="Cu_fist_DNA-bd_dom"/>
</dbReference>
<dbReference type="Gene3D" id="3.90.430.10">
    <property type="entry name" value="Copper fist DNA-binding domain"/>
    <property type="match status" value="1"/>
</dbReference>
<reference evidence="10 11" key="1">
    <citation type="journal article" date="2018" name="New Phytol.">
        <title>Comparative genomics and transcriptomics depict ericoid mycorrhizal fungi as versatile saprotrophs and plant mutualists.</title>
        <authorList>
            <person name="Martino E."/>
            <person name="Morin E."/>
            <person name="Grelet G.A."/>
            <person name="Kuo A."/>
            <person name="Kohler A."/>
            <person name="Daghino S."/>
            <person name="Barry K.W."/>
            <person name="Cichocki N."/>
            <person name="Clum A."/>
            <person name="Dockter R.B."/>
            <person name="Hainaut M."/>
            <person name="Kuo R.C."/>
            <person name="LaButti K."/>
            <person name="Lindahl B.D."/>
            <person name="Lindquist E.A."/>
            <person name="Lipzen A."/>
            <person name="Khouja H.R."/>
            <person name="Magnuson J."/>
            <person name="Murat C."/>
            <person name="Ohm R.A."/>
            <person name="Singer S.W."/>
            <person name="Spatafora J.W."/>
            <person name="Wang M."/>
            <person name="Veneault-Fourrey C."/>
            <person name="Henrissat B."/>
            <person name="Grigoriev I.V."/>
            <person name="Martin F.M."/>
            <person name="Perotto S."/>
        </authorList>
    </citation>
    <scope>NUCLEOTIDE SEQUENCE [LARGE SCALE GENOMIC DNA]</scope>
    <source>
        <strain evidence="10 11">ATCC 22711</strain>
    </source>
</reference>
<keyword evidence="2" id="KW-0479">Metal-binding</keyword>
<dbReference type="PANTHER" id="PTHR28088">
    <property type="entry name" value="TRANSCRIPTIONAL ACTIVATOR HAA1-RELATED"/>
    <property type="match status" value="1"/>
</dbReference>
<dbReference type="FunFam" id="3.90.430.10:FF:000001">
    <property type="entry name" value="Copper fist DNA-binding protein"/>
    <property type="match status" value="1"/>
</dbReference>
<dbReference type="InParanoid" id="A0A2T3B6Y9"/>
<keyword evidence="7" id="KW-0539">Nucleus</keyword>
<dbReference type="GO" id="GO:0005634">
    <property type="term" value="C:nucleus"/>
    <property type="evidence" value="ECO:0007669"/>
    <property type="project" value="UniProtKB-SubCell"/>
</dbReference>
<dbReference type="SMART" id="SM01090">
    <property type="entry name" value="Copper-fist"/>
    <property type="match status" value="1"/>
</dbReference>
<dbReference type="OrthoDB" id="5600085at2759"/>
<dbReference type="GO" id="GO:0000978">
    <property type="term" value="F:RNA polymerase II cis-regulatory region sequence-specific DNA binding"/>
    <property type="evidence" value="ECO:0007669"/>
    <property type="project" value="TreeGrafter"/>
</dbReference>
<dbReference type="PRINTS" id="PR00617">
    <property type="entry name" value="COPPERFIST"/>
</dbReference>
<organism evidence="10 11">
    <name type="scientific">Amorphotheca resinae ATCC 22711</name>
    <dbReference type="NCBI Taxonomy" id="857342"/>
    <lineage>
        <taxon>Eukaryota</taxon>
        <taxon>Fungi</taxon>
        <taxon>Dikarya</taxon>
        <taxon>Ascomycota</taxon>
        <taxon>Pezizomycotina</taxon>
        <taxon>Leotiomycetes</taxon>
        <taxon>Helotiales</taxon>
        <taxon>Amorphothecaceae</taxon>
        <taxon>Amorphotheca</taxon>
    </lineage>
</organism>